<sequence>MGNVETCTLANCTVKEGLTAKNETSTLCGDSIRDNTAVTPIVTGTSGALAIVCVILRLSDRFPHWERYQWADLCVVGSLVFAIPMGILEFFMSSDGFGKDIWTIPFSKVTRIVKFTWITEILYMVVVGLTKMAILLLYWRVFPTQPFRNVVLVTLVVCVAYMLAFALATTFHCSPISYTWTSWTGETRGRCFNFNHFAWAHAIINIVFDLWVILLPVPMLFRLHMGRRRKIHLFLMFSVGLFITVVSIVRLSSLVRFATTTNPTYDNVPTAYWSVLEAFVSIICTCLPAIRALLRRIFPTCFGSSSDPKSDERTYRISKPTLSSGEIRKTVGHSVTVMPRSGDSDVIELVQNGDKKDPRYPW</sequence>
<feature type="transmembrane region" description="Helical" evidence="6">
    <location>
        <begin position="150"/>
        <end position="178"/>
    </location>
</feature>
<evidence type="ECO:0000256" key="6">
    <source>
        <dbReference type="SAM" id="Phobius"/>
    </source>
</evidence>
<evidence type="ECO:0000256" key="2">
    <source>
        <dbReference type="ARBA" id="ARBA00022692"/>
    </source>
</evidence>
<keyword evidence="9" id="KW-1185">Reference proteome</keyword>
<evidence type="ECO:0000313" key="8">
    <source>
        <dbReference type="EMBL" id="KIX04390.1"/>
    </source>
</evidence>
<name>A0A0D2J5Q8_9EURO</name>
<reference evidence="8 9" key="1">
    <citation type="submission" date="2015-01" db="EMBL/GenBank/DDBJ databases">
        <title>The Genome Sequence of Rhinocladiella mackenzie CBS 650.93.</title>
        <authorList>
            <consortium name="The Broad Institute Genomics Platform"/>
            <person name="Cuomo C."/>
            <person name="de Hoog S."/>
            <person name="Gorbushina A."/>
            <person name="Stielow B."/>
            <person name="Teixiera M."/>
            <person name="Abouelleil A."/>
            <person name="Chapman S.B."/>
            <person name="Priest M."/>
            <person name="Young S.K."/>
            <person name="Wortman J."/>
            <person name="Nusbaum C."/>
            <person name="Birren B."/>
        </authorList>
    </citation>
    <scope>NUCLEOTIDE SEQUENCE [LARGE SCALE GENOMIC DNA]</scope>
    <source>
        <strain evidence="8 9">CBS 650.93</strain>
    </source>
</reference>
<proteinExistence type="inferred from homology"/>
<accession>A0A0D2J5Q8</accession>
<dbReference type="PANTHER" id="PTHR33048">
    <property type="entry name" value="PTH11-LIKE INTEGRAL MEMBRANE PROTEIN (AFU_ORTHOLOGUE AFUA_5G11245)"/>
    <property type="match status" value="1"/>
</dbReference>
<keyword evidence="2 6" id="KW-0812">Transmembrane</keyword>
<evidence type="ECO:0000256" key="4">
    <source>
        <dbReference type="ARBA" id="ARBA00023136"/>
    </source>
</evidence>
<feature type="transmembrane region" description="Helical" evidence="6">
    <location>
        <begin position="70"/>
        <end position="92"/>
    </location>
</feature>
<dbReference type="EMBL" id="KN847478">
    <property type="protein sequence ID" value="KIX04390.1"/>
    <property type="molecule type" value="Genomic_DNA"/>
</dbReference>
<comment type="subcellular location">
    <subcellularLocation>
        <location evidence="1">Membrane</location>
        <topology evidence="1">Multi-pass membrane protein</topology>
    </subcellularLocation>
</comment>
<evidence type="ECO:0000256" key="3">
    <source>
        <dbReference type="ARBA" id="ARBA00022989"/>
    </source>
</evidence>
<dbReference type="Pfam" id="PF20684">
    <property type="entry name" value="Fung_rhodopsin"/>
    <property type="match status" value="1"/>
</dbReference>
<feature type="domain" description="Rhodopsin" evidence="7">
    <location>
        <begin position="56"/>
        <end position="296"/>
    </location>
</feature>
<evidence type="ECO:0000256" key="5">
    <source>
        <dbReference type="ARBA" id="ARBA00038359"/>
    </source>
</evidence>
<dbReference type="HOGENOM" id="CLU_028200_6_3_1"/>
<evidence type="ECO:0000259" key="7">
    <source>
        <dbReference type="Pfam" id="PF20684"/>
    </source>
</evidence>
<dbReference type="VEuPathDB" id="FungiDB:Z518_05258"/>
<dbReference type="RefSeq" id="XP_013271526.1">
    <property type="nucleotide sequence ID" value="XM_013416072.1"/>
</dbReference>
<dbReference type="GO" id="GO:0016020">
    <property type="term" value="C:membrane"/>
    <property type="evidence" value="ECO:0007669"/>
    <property type="project" value="UniProtKB-SubCell"/>
</dbReference>
<dbReference type="InterPro" id="IPR049326">
    <property type="entry name" value="Rhodopsin_dom_fungi"/>
</dbReference>
<feature type="transmembrane region" description="Helical" evidence="6">
    <location>
        <begin position="198"/>
        <end position="221"/>
    </location>
</feature>
<gene>
    <name evidence="8" type="ORF">Z518_05258</name>
</gene>
<evidence type="ECO:0000256" key="1">
    <source>
        <dbReference type="ARBA" id="ARBA00004141"/>
    </source>
</evidence>
<organism evidence="8 9">
    <name type="scientific">Rhinocladiella mackenziei CBS 650.93</name>
    <dbReference type="NCBI Taxonomy" id="1442369"/>
    <lineage>
        <taxon>Eukaryota</taxon>
        <taxon>Fungi</taxon>
        <taxon>Dikarya</taxon>
        <taxon>Ascomycota</taxon>
        <taxon>Pezizomycotina</taxon>
        <taxon>Eurotiomycetes</taxon>
        <taxon>Chaetothyriomycetidae</taxon>
        <taxon>Chaetothyriales</taxon>
        <taxon>Herpotrichiellaceae</taxon>
        <taxon>Rhinocladiella</taxon>
    </lineage>
</organism>
<dbReference type="GeneID" id="25293329"/>
<evidence type="ECO:0000313" key="9">
    <source>
        <dbReference type="Proteomes" id="UP000053617"/>
    </source>
</evidence>
<dbReference type="Proteomes" id="UP000053617">
    <property type="component" value="Unassembled WGS sequence"/>
</dbReference>
<dbReference type="AlphaFoldDB" id="A0A0D2J5Q8"/>
<keyword evidence="3 6" id="KW-1133">Transmembrane helix</keyword>
<dbReference type="PANTHER" id="PTHR33048:SF143">
    <property type="entry name" value="EXTRACELLULAR MEMBRANE PROTEIN CFEM DOMAIN-CONTAINING PROTEIN-RELATED"/>
    <property type="match status" value="1"/>
</dbReference>
<feature type="transmembrane region" description="Helical" evidence="6">
    <location>
        <begin position="37"/>
        <end position="58"/>
    </location>
</feature>
<dbReference type="OrthoDB" id="2496787at2759"/>
<keyword evidence="4 6" id="KW-0472">Membrane</keyword>
<feature type="transmembrane region" description="Helical" evidence="6">
    <location>
        <begin position="271"/>
        <end position="290"/>
    </location>
</feature>
<feature type="transmembrane region" description="Helical" evidence="6">
    <location>
        <begin position="112"/>
        <end position="138"/>
    </location>
</feature>
<protein>
    <recommendedName>
        <fullName evidence="7">Rhodopsin domain-containing protein</fullName>
    </recommendedName>
</protein>
<comment type="similarity">
    <text evidence="5">Belongs to the SAT4 family.</text>
</comment>
<dbReference type="InterPro" id="IPR052337">
    <property type="entry name" value="SAT4-like"/>
</dbReference>
<feature type="transmembrane region" description="Helical" evidence="6">
    <location>
        <begin position="233"/>
        <end position="251"/>
    </location>
</feature>